<evidence type="ECO:0000313" key="3">
    <source>
        <dbReference type="Proteomes" id="UP000478090"/>
    </source>
</evidence>
<feature type="chain" id="PRO_5046835536" evidence="1">
    <location>
        <begin position="31"/>
        <end position="257"/>
    </location>
</feature>
<dbReference type="InterPro" id="IPR021457">
    <property type="entry name" value="DUF3108"/>
</dbReference>
<dbReference type="RefSeq" id="WP_161040307.1">
    <property type="nucleotide sequence ID" value="NZ_WWCM01000012.1"/>
</dbReference>
<dbReference type="InterPro" id="IPR006311">
    <property type="entry name" value="TAT_signal"/>
</dbReference>
<dbReference type="PROSITE" id="PS51318">
    <property type="entry name" value="TAT"/>
    <property type="match status" value="1"/>
</dbReference>
<name>A0ABW9VNB1_9BURK</name>
<dbReference type="EMBL" id="WWCM01000012">
    <property type="protein sequence ID" value="MYM40977.1"/>
    <property type="molecule type" value="Genomic_DNA"/>
</dbReference>
<dbReference type="Pfam" id="PF11306">
    <property type="entry name" value="DUF3108"/>
    <property type="match status" value="1"/>
</dbReference>
<keyword evidence="3" id="KW-1185">Reference proteome</keyword>
<comment type="caution">
    <text evidence="2">The sequence shown here is derived from an EMBL/GenBank/DDBJ whole genome shotgun (WGS) entry which is preliminary data.</text>
</comment>
<evidence type="ECO:0000256" key="1">
    <source>
        <dbReference type="SAM" id="SignalP"/>
    </source>
</evidence>
<sequence length="257" mass="28453">MHPSSLRRLLTLCAPAALAALLAAAPLARAAEGEHPSVKRPFNLPPSAELGYSIKAKQRGISLNGSATVQWRAADGAYSIATESRVSLLGKILENRSEGSIDDYGLAPVLFYEKRFRKDPSHTTFKRDVKTITFSEGDDSYPIKGGEQDRTSIQWQLAAQARATPDKFKPGSEWAFFVAGRRDAEVWRFKVMKNEAVQIGTGEVNAVHLVKAPPPDAQGQQVDLWLAPSMDWYPVRVRFNDDDGDFVDQTLEKVVRK</sequence>
<accession>A0ABW9VNB1</accession>
<keyword evidence="1" id="KW-0732">Signal</keyword>
<evidence type="ECO:0000313" key="2">
    <source>
        <dbReference type="EMBL" id="MYM40977.1"/>
    </source>
</evidence>
<proteinExistence type="predicted"/>
<reference evidence="2 3" key="1">
    <citation type="submission" date="2019-12" db="EMBL/GenBank/DDBJ databases">
        <title>Novel species isolated from a subtropical stream in China.</title>
        <authorList>
            <person name="Lu H."/>
        </authorList>
    </citation>
    <scope>NUCLEOTIDE SEQUENCE [LARGE SCALE GENOMIC DNA]</scope>
    <source>
        <strain evidence="2 3">CY13W</strain>
    </source>
</reference>
<gene>
    <name evidence="2" type="ORF">GTP27_16740</name>
</gene>
<protein>
    <submittedName>
        <fullName evidence="2">DUF3108 domain-containing protein</fullName>
    </submittedName>
</protein>
<feature type="signal peptide" evidence="1">
    <location>
        <begin position="1"/>
        <end position="30"/>
    </location>
</feature>
<organism evidence="2 3">
    <name type="scientific">Duganella qianjiadongensis</name>
    <dbReference type="NCBI Taxonomy" id="2692176"/>
    <lineage>
        <taxon>Bacteria</taxon>
        <taxon>Pseudomonadati</taxon>
        <taxon>Pseudomonadota</taxon>
        <taxon>Betaproteobacteria</taxon>
        <taxon>Burkholderiales</taxon>
        <taxon>Oxalobacteraceae</taxon>
        <taxon>Telluria group</taxon>
        <taxon>Duganella</taxon>
    </lineage>
</organism>
<dbReference type="Proteomes" id="UP000478090">
    <property type="component" value="Unassembled WGS sequence"/>
</dbReference>